<dbReference type="AlphaFoldDB" id="A0A1Y3R726"/>
<dbReference type="Proteomes" id="UP000195772">
    <property type="component" value="Unassembled WGS sequence"/>
</dbReference>
<keyword evidence="1" id="KW-0812">Transmembrane</keyword>
<evidence type="ECO:0000313" key="2">
    <source>
        <dbReference type="EMBL" id="OUN04570.1"/>
    </source>
</evidence>
<proteinExistence type="predicted"/>
<gene>
    <name evidence="2" type="ORF">B5G41_04490</name>
</gene>
<dbReference type="EMBL" id="NFHB01000002">
    <property type="protein sequence ID" value="OUN04570.1"/>
    <property type="molecule type" value="Genomic_DNA"/>
</dbReference>
<feature type="transmembrane region" description="Helical" evidence="1">
    <location>
        <begin position="109"/>
        <end position="129"/>
    </location>
</feature>
<organism evidence="2 3">
    <name type="scientific">Alistipes onderdonkii</name>
    <dbReference type="NCBI Taxonomy" id="328813"/>
    <lineage>
        <taxon>Bacteria</taxon>
        <taxon>Pseudomonadati</taxon>
        <taxon>Bacteroidota</taxon>
        <taxon>Bacteroidia</taxon>
        <taxon>Bacteroidales</taxon>
        <taxon>Rikenellaceae</taxon>
        <taxon>Alistipes</taxon>
    </lineage>
</organism>
<accession>A0A1Y3R726</accession>
<dbReference type="RefSeq" id="WP_087401474.1">
    <property type="nucleotide sequence ID" value="NZ_NFHB01000002.1"/>
</dbReference>
<name>A0A1Y3R726_9BACT</name>
<evidence type="ECO:0008006" key="4">
    <source>
        <dbReference type="Google" id="ProtNLM"/>
    </source>
</evidence>
<evidence type="ECO:0000313" key="3">
    <source>
        <dbReference type="Proteomes" id="UP000195772"/>
    </source>
</evidence>
<comment type="caution">
    <text evidence="2">The sequence shown here is derived from an EMBL/GenBank/DDBJ whole genome shotgun (WGS) entry which is preliminary data.</text>
</comment>
<sequence length="145" mass="16497">METKHNIIRRALEQAPGTQLPEGFCVRLMERLERESERRERRETWLLGTAGVLCLLAVIAGLAWYLWYEPSVGLHLPDMPSLPDIPALPGLGSMQLPEPDFPAESRQLSLFYVFIAATFLALAGLDLYLRRRRHNAAKTNAHPHR</sequence>
<reference evidence="3" key="1">
    <citation type="submission" date="2017-04" db="EMBL/GenBank/DDBJ databases">
        <title>Function of individual gut microbiota members based on whole genome sequencing of pure cultures obtained from chicken caecum.</title>
        <authorList>
            <person name="Medvecky M."/>
            <person name="Cejkova D."/>
            <person name="Polansky O."/>
            <person name="Karasova D."/>
            <person name="Kubasova T."/>
            <person name="Cizek A."/>
            <person name="Rychlik I."/>
        </authorList>
    </citation>
    <scope>NUCLEOTIDE SEQUENCE [LARGE SCALE GENOMIC DNA]</scope>
    <source>
        <strain evidence="3">An90</strain>
    </source>
</reference>
<evidence type="ECO:0000256" key="1">
    <source>
        <dbReference type="SAM" id="Phobius"/>
    </source>
</evidence>
<feature type="transmembrane region" description="Helical" evidence="1">
    <location>
        <begin position="44"/>
        <end position="67"/>
    </location>
</feature>
<protein>
    <recommendedName>
        <fullName evidence="4">Transmembrane protein</fullName>
    </recommendedName>
</protein>
<keyword evidence="1" id="KW-1133">Transmembrane helix</keyword>
<keyword evidence="1" id="KW-0472">Membrane</keyword>